<reference evidence="3 4" key="1">
    <citation type="submission" date="2021-03" db="EMBL/GenBank/DDBJ databases">
        <title>Genomic Encyclopedia of Type Strains, Phase IV (KMG-IV): sequencing the most valuable type-strain genomes for metagenomic binning, comparative biology and taxonomic classification.</title>
        <authorList>
            <person name="Goeker M."/>
        </authorList>
    </citation>
    <scope>NUCLEOTIDE SEQUENCE [LARGE SCALE GENOMIC DNA]</scope>
    <source>
        <strain evidence="3 4">DSM 27138</strain>
    </source>
</reference>
<sequence length="442" mass="49041">MVPTVRKPWYRRRWVLVLLAVPVVFLVVLGVLGFSLYRVAVNSAQPQPVWEGPLTPEQRREIFDALWTTVQRNYSYLELKGIDWRARRATYWPEAKAAPDDAAFYRVLERMVASLDDGHSRLVSYPGQQPVTTPPLTLGWVEEQYVVLEVGEALADRVTPGDRLTAIDGRPVAEVAAELRPYIGEATEARRQRRIARSLLTGPPGSAVAATFLRPDGGEYTVVLERPEPEPDSPTVGPQPTQVTAREIEGFGYIRIHMWTGDAAYAFDAALERFRGAPGLILDVRGNGGGDDRLASQVAGRLFAERQLFSRFRFRMYPFWTPLMPHYVEPRGPWTYTGPVVLLIDEGVYSSNDFFVGGLARTGRVTTVGRPTGAGSANPEIFTLPGGARVRLSRWIEYFPDGTPVEGNGTRPDIEVQLTIADIAAGRDPDVEAALAILRGQR</sequence>
<keyword evidence="3" id="KW-0645">Protease</keyword>
<dbReference type="CDD" id="cd07562">
    <property type="entry name" value="Peptidase_S41_TRI"/>
    <property type="match status" value="1"/>
</dbReference>
<dbReference type="PANTHER" id="PTHR32060">
    <property type="entry name" value="TAIL-SPECIFIC PROTEASE"/>
    <property type="match status" value="1"/>
</dbReference>
<dbReference type="Pfam" id="PF14684">
    <property type="entry name" value="Tricorn_C1"/>
    <property type="match status" value="1"/>
</dbReference>
<dbReference type="Proteomes" id="UP001519289">
    <property type="component" value="Unassembled WGS sequence"/>
</dbReference>
<keyword evidence="1" id="KW-1133">Transmembrane helix</keyword>
<keyword evidence="4" id="KW-1185">Reference proteome</keyword>
<dbReference type="SUPFAM" id="SSF52096">
    <property type="entry name" value="ClpP/crotonase"/>
    <property type="match status" value="1"/>
</dbReference>
<keyword evidence="3" id="KW-0378">Hydrolase</keyword>
<dbReference type="InterPro" id="IPR005151">
    <property type="entry name" value="Tail-specific_protease"/>
</dbReference>
<dbReference type="InterPro" id="IPR028204">
    <property type="entry name" value="Tricorn_C1"/>
</dbReference>
<evidence type="ECO:0000313" key="3">
    <source>
        <dbReference type="EMBL" id="MBP2019105.1"/>
    </source>
</evidence>
<name>A0ABS4JUA2_9FIRM</name>
<keyword evidence="1" id="KW-0812">Transmembrane</keyword>
<feature type="domain" description="Tail specific protease" evidence="2">
    <location>
        <begin position="217"/>
        <end position="417"/>
    </location>
</feature>
<dbReference type="GO" id="GO:0006508">
    <property type="term" value="P:proteolysis"/>
    <property type="evidence" value="ECO:0007669"/>
    <property type="project" value="UniProtKB-KW"/>
</dbReference>
<dbReference type="Pfam" id="PF03572">
    <property type="entry name" value="Peptidase_S41"/>
    <property type="match status" value="1"/>
</dbReference>
<comment type="caution">
    <text evidence="3">The sequence shown here is derived from an EMBL/GenBank/DDBJ whole genome shotgun (WGS) entry which is preliminary data.</text>
</comment>
<organism evidence="3 4">
    <name type="scientific">Symbiobacterium terraclitae</name>
    <dbReference type="NCBI Taxonomy" id="557451"/>
    <lineage>
        <taxon>Bacteria</taxon>
        <taxon>Bacillati</taxon>
        <taxon>Bacillota</taxon>
        <taxon>Clostridia</taxon>
        <taxon>Eubacteriales</taxon>
        <taxon>Symbiobacteriaceae</taxon>
        <taxon>Symbiobacterium</taxon>
    </lineage>
</organism>
<dbReference type="SMART" id="SM00245">
    <property type="entry name" value="TSPc"/>
    <property type="match status" value="1"/>
</dbReference>
<evidence type="ECO:0000256" key="1">
    <source>
        <dbReference type="SAM" id="Phobius"/>
    </source>
</evidence>
<dbReference type="Gene3D" id="3.90.226.10">
    <property type="entry name" value="2-enoyl-CoA Hydratase, Chain A, domain 1"/>
    <property type="match status" value="1"/>
</dbReference>
<dbReference type="EMBL" id="JAGGLG010000022">
    <property type="protein sequence ID" value="MBP2019105.1"/>
    <property type="molecule type" value="Genomic_DNA"/>
</dbReference>
<accession>A0ABS4JUA2</accession>
<dbReference type="EC" id="3.4.21.102" evidence="3"/>
<dbReference type="PANTHER" id="PTHR32060:SF22">
    <property type="entry name" value="CARBOXYL-TERMINAL-PROCESSING PEPTIDASE 3, CHLOROPLASTIC"/>
    <property type="match status" value="1"/>
</dbReference>
<dbReference type="RefSeq" id="WP_209467221.1">
    <property type="nucleotide sequence ID" value="NZ_JAGGLG010000022.1"/>
</dbReference>
<evidence type="ECO:0000259" key="2">
    <source>
        <dbReference type="SMART" id="SM00245"/>
    </source>
</evidence>
<dbReference type="GO" id="GO:0004252">
    <property type="term" value="F:serine-type endopeptidase activity"/>
    <property type="evidence" value="ECO:0007669"/>
    <property type="project" value="UniProtKB-EC"/>
</dbReference>
<keyword evidence="1" id="KW-0472">Membrane</keyword>
<gene>
    <name evidence="3" type="ORF">J2Z79_002522</name>
</gene>
<dbReference type="InterPro" id="IPR029045">
    <property type="entry name" value="ClpP/crotonase-like_dom_sf"/>
</dbReference>
<protein>
    <submittedName>
        <fullName evidence="3">Carboxyl-terminal processing protease</fullName>
        <ecNumber evidence="3">3.4.21.102</ecNumber>
    </submittedName>
</protein>
<proteinExistence type="predicted"/>
<evidence type="ECO:0000313" key="4">
    <source>
        <dbReference type="Proteomes" id="UP001519289"/>
    </source>
</evidence>
<dbReference type="Gene3D" id="3.30.750.44">
    <property type="match status" value="1"/>
</dbReference>
<feature type="transmembrane region" description="Helical" evidence="1">
    <location>
        <begin position="14"/>
        <end position="37"/>
    </location>
</feature>